<evidence type="ECO:0000313" key="5">
    <source>
        <dbReference type="Proteomes" id="UP000257030"/>
    </source>
</evidence>
<keyword evidence="5" id="KW-1185">Reference proteome</keyword>
<dbReference type="EMBL" id="QNUH01000007">
    <property type="protein sequence ID" value="REC78110.1"/>
    <property type="molecule type" value="Genomic_DNA"/>
</dbReference>
<organism evidence="4 5">
    <name type="scientific">Chryseobacterium elymi</name>
    <dbReference type="NCBI Taxonomy" id="395936"/>
    <lineage>
        <taxon>Bacteria</taxon>
        <taxon>Pseudomonadati</taxon>
        <taxon>Bacteroidota</taxon>
        <taxon>Flavobacteriia</taxon>
        <taxon>Flavobacteriales</taxon>
        <taxon>Weeksellaceae</taxon>
        <taxon>Chryseobacterium group</taxon>
        <taxon>Chryseobacterium</taxon>
    </lineage>
</organism>
<evidence type="ECO:0000256" key="1">
    <source>
        <dbReference type="SAM" id="Coils"/>
    </source>
</evidence>
<dbReference type="Proteomes" id="UP000257030">
    <property type="component" value="Unassembled WGS sequence"/>
</dbReference>
<dbReference type="InterPro" id="IPR036388">
    <property type="entry name" value="WH-like_DNA-bd_sf"/>
</dbReference>
<keyword evidence="2" id="KW-0732">Signal</keyword>
<accession>A0A3D9DJB6</accession>
<proteinExistence type="predicted"/>
<feature type="chain" id="PRO_5017560382" description="Peptidase S74 domain-containing protein" evidence="2">
    <location>
        <begin position="19"/>
        <end position="534"/>
    </location>
</feature>
<gene>
    <name evidence="4" type="ORF">DRF60_10645</name>
</gene>
<evidence type="ECO:0000313" key="4">
    <source>
        <dbReference type="EMBL" id="REC78110.1"/>
    </source>
</evidence>
<reference evidence="4 5" key="1">
    <citation type="journal article" date="2010" name="Syst. Appl. Microbiol.">
        <title>Four new species of Chryseobacterium from the rhizosphere of coastal sand dune plants, Chryseobacterium elymi sp. nov., Chryseobacterium hagamense sp. nov., Chryseobacterium lathyri sp. nov. and Chryseobacterium rhizosphaerae sp. nov.</title>
        <authorList>
            <person name="Cho S.H."/>
            <person name="Lee K.S."/>
            <person name="Shin D.S."/>
            <person name="Han J.H."/>
            <person name="Park K.S."/>
            <person name="Lee C.H."/>
            <person name="Park K.H."/>
            <person name="Kim S.B."/>
        </authorList>
    </citation>
    <scope>NUCLEOTIDE SEQUENCE [LARGE SCALE GENOMIC DNA]</scope>
    <source>
        <strain evidence="4 5">KCTC 22547</strain>
    </source>
</reference>
<dbReference type="AlphaFoldDB" id="A0A3D9DJB6"/>
<evidence type="ECO:0000256" key="2">
    <source>
        <dbReference type="SAM" id="SignalP"/>
    </source>
</evidence>
<sequence length="534" mass="57465">MKNVNVMKKGFYLGAVFAANFIFGQMGINNSDPKATLDVTAKTTDGTKPEGIIAPRLTGEEIKGKDAKYLAEQKGTIIYATSASSDAGMAGKKTINIAAEGYYYFDGLIWQKFNSGTAAAAGTEPWYDVATNTGATANTQNIYQRGSVGIGDTTPAGALSVGSDDGSFSGQVIINPQSTADEGGELILAASPTSTRRWVLDQHKGAGGEVLRLWSQHKTTFNADGTDFVFRDMGTTTHPQLGINVANPADMLHLRAHMPTSGTPTVGGILIDNTVTSSYTKMQQGYINLNRYEPTLASQVGGYIDFSGTDGPNNRGTVFRIAKTHVGGVFRALTMNIEDSNTPIYNLPFYLHYDGLISIGGDTRRPDFALTVNGGGIAAIGFGVRNGGVTGGWTGNKFNIGWNGTQSGLNIDNTFLGYFTLTSDYRLKRNVNTITTNAIDRVMQLRPVTYEYKDIANDIFKADNKVHEGFIAHELQAVIPAAVNGDKDALTSEGKIQPQTLNAIPVISVLTKAIQEQQTQIAELKQRIEQLERR</sequence>
<feature type="coiled-coil region" evidence="1">
    <location>
        <begin position="507"/>
        <end position="534"/>
    </location>
</feature>
<protein>
    <recommendedName>
        <fullName evidence="3">Peptidase S74 domain-containing protein</fullName>
    </recommendedName>
</protein>
<name>A0A3D9DJB6_9FLAO</name>
<dbReference type="InterPro" id="IPR030392">
    <property type="entry name" value="S74_ICA"/>
</dbReference>
<feature type="domain" description="Peptidase S74" evidence="3">
    <location>
        <begin position="423"/>
        <end position="528"/>
    </location>
</feature>
<evidence type="ECO:0000259" key="3">
    <source>
        <dbReference type="PROSITE" id="PS51688"/>
    </source>
</evidence>
<keyword evidence="1" id="KW-0175">Coiled coil</keyword>
<feature type="signal peptide" evidence="2">
    <location>
        <begin position="1"/>
        <end position="18"/>
    </location>
</feature>
<dbReference type="Pfam" id="PF13884">
    <property type="entry name" value="Peptidase_S74"/>
    <property type="match status" value="1"/>
</dbReference>
<comment type="caution">
    <text evidence="4">The sequence shown here is derived from an EMBL/GenBank/DDBJ whole genome shotgun (WGS) entry which is preliminary data.</text>
</comment>
<dbReference type="Gene3D" id="1.10.10.10">
    <property type="entry name" value="Winged helix-like DNA-binding domain superfamily/Winged helix DNA-binding domain"/>
    <property type="match status" value="1"/>
</dbReference>
<dbReference type="PROSITE" id="PS51688">
    <property type="entry name" value="ICA"/>
    <property type="match status" value="1"/>
</dbReference>